<dbReference type="Proteomes" id="UP000011560">
    <property type="component" value="Unassembled WGS sequence"/>
</dbReference>
<sequence length="64" mass="7034">MVDRLDAVTTVLLPVTDGDRWTLSASTLEVQLSIDLERPVSPRLVVSGSVKRGRRSWGETLRAA</sequence>
<comment type="caution">
    <text evidence="1">The sequence shown here is derived from an EMBL/GenBank/DDBJ whole genome shotgun (WGS) entry which is preliminary data.</text>
</comment>
<name>M0BNF8_9EURY</name>
<proteinExistence type="predicted"/>
<gene>
    <name evidence="1" type="ORF">C479_07568</name>
</gene>
<evidence type="ECO:0000313" key="1">
    <source>
        <dbReference type="EMBL" id="ELZ11149.1"/>
    </source>
</evidence>
<dbReference type="AlphaFoldDB" id="M0BNF8"/>
<evidence type="ECO:0000313" key="2">
    <source>
        <dbReference type="Proteomes" id="UP000011560"/>
    </source>
</evidence>
<dbReference type="EMBL" id="AOIQ01000013">
    <property type="protein sequence ID" value="ELZ11149.1"/>
    <property type="molecule type" value="Genomic_DNA"/>
</dbReference>
<keyword evidence="2" id="KW-1185">Reference proteome</keyword>
<accession>M0BNF8</accession>
<protein>
    <submittedName>
        <fullName evidence="1">Uncharacterized protein</fullName>
    </submittedName>
</protein>
<dbReference type="STRING" id="1227490.C479_07568"/>
<organism evidence="1 2">
    <name type="scientific">Halovivax asiaticus JCM 14624</name>
    <dbReference type="NCBI Taxonomy" id="1227490"/>
    <lineage>
        <taxon>Archaea</taxon>
        <taxon>Methanobacteriati</taxon>
        <taxon>Methanobacteriota</taxon>
        <taxon>Stenosarchaea group</taxon>
        <taxon>Halobacteria</taxon>
        <taxon>Halobacteriales</taxon>
        <taxon>Natrialbaceae</taxon>
        <taxon>Halovivax</taxon>
    </lineage>
</organism>
<reference evidence="1 2" key="1">
    <citation type="journal article" date="2014" name="PLoS Genet.">
        <title>Phylogenetically driven sequencing of extremely halophilic archaea reveals strategies for static and dynamic osmo-response.</title>
        <authorList>
            <person name="Becker E.A."/>
            <person name="Seitzer P.M."/>
            <person name="Tritt A."/>
            <person name="Larsen D."/>
            <person name="Krusor M."/>
            <person name="Yao A.I."/>
            <person name="Wu D."/>
            <person name="Madern D."/>
            <person name="Eisen J.A."/>
            <person name="Darling A.E."/>
            <person name="Facciotti M.T."/>
        </authorList>
    </citation>
    <scope>NUCLEOTIDE SEQUENCE [LARGE SCALE GENOMIC DNA]</scope>
    <source>
        <strain evidence="1 2">JCM 14624</strain>
    </source>
</reference>
<dbReference type="RefSeq" id="WP_007700280.1">
    <property type="nucleotide sequence ID" value="NZ_AOIQ01000013.1"/>
</dbReference>